<sequence>MEMQQRSILAIASNAGDAMEEALKNPFLVPLKNNKSVVVIGKDKFDELQNLAKSKNDEE</sequence>
<dbReference type="Proteomes" id="UP000219271">
    <property type="component" value="Unassembled WGS sequence"/>
</dbReference>
<keyword evidence="3" id="KW-1185">Reference proteome</keyword>
<proteinExistence type="inferred from homology"/>
<dbReference type="RefSeq" id="WP_097097480.1">
    <property type="nucleotide sequence ID" value="NZ_OCMY01000001.1"/>
</dbReference>
<organism evidence="2 3">
    <name type="scientific">Candidatus Pantoea floridensis</name>
    <dbReference type="NCBI Taxonomy" id="1938870"/>
    <lineage>
        <taxon>Bacteria</taxon>
        <taxon>Pseudomonadati</taxon>
        <taxon>Pseudomonadota</taxon>
        <taxon>Gammaproteobacteria</taxon>
        <taxon>Enterobacterales</taxon>
        <taxon>Erwiniaceae</taxon>
        <taxon>Pantoea</taxon>
    </lineage>
</organism>
<dbReference type="InterPro" id="IPR036165">
    <property type="entry name" value="YefM-like_sf"/>
</dbReference>
<accession>A0A286BZX5</accession>
<evidence type="ECO:0000313" key="3">
    <source>
        <dbReference type="Proteomes" id="UP000219271"/>
    </source>
</evidence>
<evidence type="ECO:0008006" key="4">
    <source>
        <dbReference type="Google" id="ProtNLM"/>
    </source>
</evidence>
<dbReference type="EMBL" id="OCMY01000001">
    <property type="protein sequence ID" value="SOD39704.1"/>
    <property type="molecule type" value="Genomic_DNA"/>
</dbReference>
<evidence type="ECO:0000313" key="2">
    <source>
        <dbReference type="EMBL" id="SOD39704.1"/>
    </source>
</evidence>
<protein>
    <recommendedName>
        <fullName evidence="4">Antitoxin</fullName>
    </recommendedName>
</protein>
<dbReference type="SUPFAM" id="SSF143120">
    <property type="entry name" value="YefM-like"/>
    <property type="match status" value="1"/>
</dbReference>
<dbReference type="AlphaFoldDB" id="A0A286BZX5"/>
<reference evidence="3" key="1">
    <citation type="submission" date="2017-09" db="EMBL/GenBank/DDBJ databases">
        <authorList>
            <person name="Varghese N."/>
            <person name="Submissions S."/>
        </authorList>
    </citation>
    <scope>NUCLEOTIDE SEQUENCE [LARGE SCALE GENOMIC DNA]</scope>
    <source>
        <strain evidence="3">JKS000234</strain>
    </source>
</reference>
<evidence type="ECO:0000256" key="1">
    <source>
        <dbReference type="ARBA" id="ARBA00009981"/>
    </source>
</evidence>
<gene>
    <name evidence="2" type="ORF">SAMN06273570_4158</name>
</gene>
<name>A0A286BZX5_9GAMM</name>
<comment type="similarity">
    <text evidence="1">Belongs to the phD/YefM antitoxin family.</text>
</comment>